<evidence type="ECO:0000256" key="16">
    <source>
        <dbReference type="ARBA" id="ARBA00022968"/>
    </source>
</evidence>
<evidence type="ECO:0000256" key="3">
    <source>
        <dbReference type="ARBA" id="ARBA00007090"/>
    </source>
</evidence>
<dbReference type="InterPro" id="IPR050396">
    <property type="entry name" value="Glycosyltr_51/Transpeptidase"/>
</dbReference>
<evidence type="ECO:0000256" key="8">
    <source>
        <dbReference type="ARBA" id="ARBA00022519"/>
    </source>
</evidence>
<evidence type="ECO:0000256" key="22">
    <source>
        <dbReference type="ARBA" id="ARBA00023316"/>
    </source>
</evidence>
<evidence type="ECO:0000256" key="10">
    <source>
        <dbReference type="ARBA" id="ARBA00022670"/>
    </source>
</evidence>
<evidence type="ECO:0000256" key="5">
    <source>
        <dbReference type="ARBA" id="ARBA00012448"/>
    </source>
</evidence>
<dbReference type="Gene3D" id="1.10.3810.10">
    <property type="entry name" value="Biosynthetic peptidoglycan transglycosylase-like"/>
    <property type="match status" value="1"/>
</dbReference>
<dbReference type="Pfam" id="PF00912">
    <property type="entry name" value="Transgly"/>
    <property type="match status" value="1"/>
</dbReference>
<dbReference type="InterPro" id="IPR036950">
    <property type="entry name" value="PBP_transglycosylase"/>
</dbReference>
<evidence type="ECO:0000256" key="25">
    <source>
        <dbReference type="ARBA" id="ARBA00049902"/>
    </source>
</evidence>
<keyword evidence="21" id="KW-0511">Multifunctional enzyme</keyword>
<dbReference type="Proteomes" id="UP001221189">
    <property type="component" value="Unassembled WGS sequence"/>
</dbReference>
<evidence type="ECO:0000256" key="2">
    <source>
        <dbReference type="ARBA" id="ARBA00004752"/>
    </source>
</evidence>
<evidence type="ECO:0000313" key="30">
    <source>
        <dbReference type="EMBL" id="MDC8773080.1"/>
    </source>
</evidence>
<name>A0ABT5KGU5_9BURK</name>
<keyword evidence="20" id="KW-0046">Antibiotic resistance</keyword>
<evidence type="ECO:0000256" key="12">
    <source>
        <dbReference type="ARBA" id="ARBA00022679"/>
    </source>
</evidence>
<keyword evidence="14" id="KW-0378">Hydrolase</keyword>
<dbReference type="EMBL" id="JAQQXT010000010">
    <property type="protein sequence ID" value="MDC8773080.1"/>
    <property type="molecule type" value="Genomic_DNA"/>
</dbReference>
<evidence type="ECO:0000256" key="26">
    <source>
        <dbReference type="SAM" id="Phobius"/>
    </source>
</evidence>
<evidence type="ECO:0000256" key="21">
    <source>
        <dbReference type="ARBA" id="ARBA00023268"/>
    </source>
</evidence>
<dbReference type="Gene3D" id="3.40.710.10">
    <property type="entry name" value="DD-peptidase/beta-lactamase superfamily"/>
    <property type="match status" value="1"/>
</dbReference>
<evidence type="ECO:0000256" key="11">
    <source>
        <dbReference type="ARBA" id="ARBA00022676"/>
    </source>
</evidence>
<feature type="domain" description="Penicillin-binding protein OB-like" evidence="29">
    <location>
        <begin position="330"/>
        <end position="440"/>
    </location>
</feature>
<evidence type="ECO:0000256" key="1">
    <source>
        <dbReference type="ARBA" id="ARBA00004249"/>
    </source>
</evidence>
<comment type="subcellular location">
    <subcellularLocation>
        <location evidence="1">Cell inner membrane</location>
        <topology evidence="1">Single-pass type II membrane protein</topology>
    </subcellularLocation>
</comment>
<evidence type="ECO:0000256" key="15">
    <source>
        <dbReference type="ARBA" id="ARBA00022960"/>
    </source>
</evidence>
<keyword evidence="19 26" id="KW-0472">Membrane</keyword>
<dbReference type="EC" id="2.4.99.28" evidence="24"/>
<evidence type="ECO:0000259" key="29">
    <source>
        <dbReference type="Pfam" id="PF17092"/>
    </source>
</evidence>
<evidence type="ECO:0000256" key="9">
    <source>
        <dbReference type="ARBA" id="ARBA00022645"/>
    </source>
</evidence>
<protein>
    <recommendedName>
        <fullName evidence="6">Penicillin-binding protein 1A</fullName>
        <ecNumber evidence="24">2.4.99.28</ecNumber>
        <ecNumber evidence="5">3.4.16.4</ecNumber>
    </recommendedName>
</protein>
<keyword evidence="17" id="KW-0573">Peptidoglycan synthesis</keyword>
<gene>
    <name evidence="30" type="ORF">PRZ03_15945</name>
</gene>
<evidence type="ECO:0000256" key="14">
    <source>
        <dbReference type="ARBA" id="ARBA00022801"/>
    </source>
</evidence>
<keyword evidence="7" id="KW-1003">Cell membrane</keyword>
<dbReference type="EC" id="3.4.16.4" evidence="5"/>
<dbReference type="InterPro" id="IPR001460">
    <property type="entry name" value="PCN-bd_Tpept"/>
</dbReference>
<comment type="similarity">
    <text evidence="3">In the C-terminal section; belongs to the transpeptidase family.</text>
</comment>
<dbReference type="InterPro" id="IPR001264">
    <property type="entry name" value="Glyco_trans_51"/>
</dbReference>
<keyword evidence="31" id="KW-1185">Reference proteome</keyword>
<keyword evidence="8" id="KW-0997">Cell inner membrane</keyword>
<proteinExistence type="inferred from homology"/>
<evidence type="ECO:0000256" key="7">
    <source>
        <dbReference type="ARBA" id="ARBA00022475"/>
    </source>
</evidence>
<keyword evidence="16" id="KW-0735">Signal-anchor</keyword>
<evidence type="ECO:0000259" key="27">
    <source>
        <dbReference type="Pfam" id="PF00905"/>
    </source>
</evidence>
<keyword evidence="15" id="KW-0133">Cell shape</keyword>
<keyword evidence="18 26" id="KW-1133">Transmembrane helix</keyword>
<dbReference type="InterPro" id="IPR012338">
    <property type="entry name" value="Beta-lactam/transpept-like"/>
</dbReference>
<evidence type="ECO:0000256" key="13">
    <source>
        <dbReference type="ARBA" id="ARBA00022692"/>
    </source>
</evidence>
<evidence type="ECO:0000256" key="23">
    <source>
        <dbReference type="ARBA" id="ARBA00034000"/>
    </source>
</evidence>
<comment type="catalytic activity">
    <reaction evidence="23">
        <text>Preferential cleavage: (Ac)2-L-Lys-D-Ala-|-D-Ala. Also transpeptidation of peptidyl-alanyl moieties that are N-acyl substituents of D-alanine.</text>
        <dbReference type="EC" id="3.4.16.4"/>
    </reaction>
</comment>
<dbReference type="Pfam" id="PF00905">
    <property type="entry name" value="Transpeptidase"/>
    <property type="match status" value="1"/>
</dbReference>
<keyword evidence="12" id="KW-0808">Transferase</keyword>
<organism evidence="30 31">
    <name type="scientific">Roseateles albus</name>
    <dbReference type="NCBI Taxonomy" id="2987525"/>
    <lineage>
        <taxon>Bacteria</taxon>
        <taxon>Pseudomonadati</taxon>
        <taxon>Pseudomonadota</taxon>
        <taxon>Betaproteobacteria</taxon>
        <taxon>Burkholderiales</taxon>
        <taxon>Sphaerotilaceae</taxon>
        <taxon>Roseateles</taxon>
    </lineage>
</organism>
<feature type="transmembrane region" description="Helical" evidence="26">
    <location>
        <begin position="23"/>
        <end position="46"/>
    </location>
</feature>
<evidence type="ECO:0000256" key="17">
    <source>
        <dbReference type="ARBA" id="ARBA00022984"/>
    </source>
</evidence>
<accession>A0ABT5KGU5</accession>
<evidence type="ECO:0000256" key="4">
    <source>
        <dbReference type="ARBA" id="ARBA00007739"/>
    </source>
</evidence>
<keyword evidence="13 26" id="KW-0812">Transmembrane</keyword>
<comment type="similarity">
    <text evidence="4">In the N-terminal section; belongs to the glycosyltransferase 51 family.</text>
</comment>
<evidence type="ECO:0000313" key="31">
    <source>
        <dbReference type="Proteomes" id="UP001221189"/>
    </source>
</evidence>
<dbReference type="InterPro" id="IPR031376">
    <property type="entry name" value="PCB_OB"/>
</dbReference>
<evidence type="ECO:0000259" key="28">
    <source>
        <dbReference type="Pfam" id="PF00912"/>
    </source>
</evidence>
<dbReference type="PANTHER" id="PTHR32282:SF27">
    <property type="entry name" value="PENICILLIN-BINDING PROTEIN 1A"/>
    <property type="match status" value="1"/>
</dbReference>
<keyword evidence="11" id="KW-0328">Glycosyltransferase</keyword>
<dbReference type="SUPFAM" id="SSF53955">
    <property type="entry name" value="Lysozyme-like"/>
    <property type="match status" value="1"/>
</dbReference>
<feature type="domain" description="Glycosyl transferase family 51" evidence="28">
    <location>
        <begin position="73"/>
        <end position="245"/>
    </location>
</feature>
<dbReference type="NCBIfam" id="TIGR02074">
    <property type="entry name" value="PBP_1a_fam"/>
    <property type="match status" value="1"/>
</dbReference>
<comment type="catalytic activity">
    <reaction evidence="25">
        <text>[GlcNAc-(1-&gt;4)-Mur2Ac(oyl-L-Ala-gamma-D-Glu-L-Lys-D-Ala-D-Ala)](n)-di-trans,octa-cis-undecaprenyl diphosphate + beta-D-GlcNAc-(1-&gt;4)-Mur2Ac(oyl-L-Ala-gamma-D-Glu-L-Lys-D-Ala-D-Ala)-di-trans,octa-cis-undecaprenyl diphosphate = [GlcNAc-(1-&gt;4)-Mur2Ac(oyl-L-Ala-gamma-D-Glu-L-Lys-D-Ala-D-Ala)](n+1)-di-trans,octa-cis-undecaprenyl diphosphate + di-trans,octa-cis-undecaprenyl diphosphate + H(+)</text>
        <dbReference type="Rhea" id="RHEA:23708"/>
        <dbReference type="Rhea" id="RHEA-COMP:9602"/>
        <dbReference type="Rhea" id="RHEA-COMP:9603"/>
        <dbReference type="ChEBI" id="CHEBI:15378"/>
        <dbReference type="ChEBI" id="CHEBI:58405"/>
        <dbReference type="ChEBI" id="CHEBI:60033"/>
        <dbReference type="ChEBI" id="CHEBI:78435"/>
        <dbReference type="EC" id="2.4.99.28"/>
    </reaction>
</comment>
<dbReference type="Gene3D" id="2.40.50.140">
    <property type="entry name" value="Nucleic acid-binding proteins"/>
    <property type="match status" value="1"/>
</dbReference>
<comment type="caution">
    <text evidence="30">The sequence shown here is derived from an EMBL/GenBank/DDBJ whole genome shotgun (WGS) entry which is preliminary data.</text>
</comment>
<dbReference type="Pfam" id="PF17092">
    <property type="entry name" value="PCB_OB"/>
    <property type="match status" value="1"/>
</dbReference>
<evidence type="ECO:0000256" key="24">
    <source>
        <dbReference type="ARBA" id="ARBA00044770"/>
    </source>
</evidence>
<comment type="pathway">
    <text evidence="2">Cell wall biogenesis; peptidoglycan biosynthesis.</text>
</comment>
<keyword evidence="9" id="KW-0121">Carboxypeptidase</keyword>
<dbReference type="InterPro" id="IPR012340">
    <property type="entry name" value="NA-bd_OB-fold"/>
</dbReference>
<dbReference type="InterPro" id="IPR023346">
    <property type="entry name" value="Lysozyme-like_dom_sf"/>
</dbReference>
<dbReference type="RefSeq" id="WP_273601261.1">
    <property type="nucleotide sequence ID" value="NZ_JAQQXT010000010.1"/>
</dbReference>
<dbReference type="PANTHER" id="PTHR32282">
    <property type="entry name" value="BINDING PROTEIN TRANSPEPTIDASE, PUTATIVE-RELATED"/>
    <property type="match status" value="1"/>
</dbReference>
<evidence type="ECO:0000256" key="19">
    <source>
        <dbReference type="ARBA" id="ARBA00023136"/>
    </source>
</evidence>
<dbReference type="SUPFAM" id="SSF56601">
    <property type="entry name" value="beta-lactamase/transpeptidase-like"/>
    <property type="match status" value="1"/>
</dbReference>
<keyword evidence="22" id="KW-0961">Cell wall biogenesis/degradation</keyword>
<evidence type="ECO:0000256" key="6">
    <source>
        <dbReference type="ARBA" id="ARBA00018638"/>
    </source>
</evidence>
<keyword evidence="10" id="KW-0645">Protease</keyword>
<sequence length="775" mass="83846">MAAIISASCLPTLEQRAQSLKKLLIYAAAALALALMLLGVAAVLVYPTLPDIAELTDYQPKQPLRVFTADGIQIGEFGAERRDFQTLDQIPQLMQDALLAVEDHKFYEHGGLYYTGIARAVLANTLQPRSQGGSTITQQLARTFYLTKKKIYSRKFVEVLLALKMESQLSKHQILEIYMNQIYLGQRAYGFEAASAAYFGKPLKALTLAETAMLAGLPPNPAYANPIVNFERARRRQHVVLARMQELGVISPGQAQAAKAEPLHIRSAQDPRLHAEAAAEMARQAVHAQYGDEAYTLGLKVYTTLISTEQAVAYWALRRSLLDLERRKPYRGPEGFVMLPKEADKQDAAIAQALAEHPDNDELRAAVVTAVSAGRVAASLQSGEDLIVTGDGLRGLQAALSDKAKEGLKIRPGAIVRVLRGPPTKAEPKGPWAIVQSPEAEGAFVSLEPATGRLHALVGGFDFAKNQFNHATQAWRQPGSSFKPFVYSAAFEQGVTPATIVNDSPLVFGDWAPKNYDGTFDGLMTVRQALARSKNMVTIRLMELVGPAKAREWANRFGLDPERQPDNLTLALGSGSVTPMQMASAYAVFANGGHKLAPVLIHKITDSRGKLLFQATEVPLSEENRAISERNAFLTSSLLQEVARSGTAARAQAQLRRPDLYGKTGTTNEAVDAWFAGFQPGLAAVVWIGYDQPRGLGERETGGGLALPVWIEYMAVALKNQAVREIAPVDGLVHSNGDWSFDEFAGEAGIKTLGLEPVLPTIPAAASAASAPLSP</sequence>
<reference evidence="30 31" key="1">
    <citation type="submission" date="2022-10" db="EMBL/GenBank/DDBJ databases">
        <title>Paucibacter sp. hw1 Genome sequencing.</title>
        <authorList>
            <person name="Park S."/>
        </authorList>
    </citation>
    <scope>NUCLEOTIDE SEQUENCE [LARGE SCALE GENOMIC DNA]</scope>
    <source>
        <strain evidence="31">hw1</strain>
    </source>
</reference>
<evidence type="ECO:0000256" key="20">
    <source>
        <dbReference type="ARBA" id="ARBA00023251"/>
    </source>
</evidence>
<feature type="domain" description="Penicillin-binding protein transpeptidase" evidence="27">
    <location>
        <begin position="442"/>
        <end position="681"/>
    </location>
</feature>
<evidence type="ECO:0000256" key="18">
    <source>
        <dbReference type="ARBA" id="ARBA00022989"/>
    </source>
</evidence>